<dbReference type="Proteomes" id="UP001362999">
    <property type="component" value="Unassembled WGS sequence"/>
</dbReference>
<evidence type="ECO:0000313" key="3">
    <source>
        <dbReference type="Proteomes" id="UP001362999"/>
    </source>
</evidence>
<dbReference type="AlphaFoldDB" id="A0AAW0A7T2"/>
<evidence type="ECO:0000256" key="1">
    <source>
        <dbReference type="SAM" id="MobiDB-lite"/>
    </source>
</evidence>
<organism evidence="2 3">
    <name type="scientific">Favolaschia claudopus</name>
    <dbReference type="NCBI Taxonomy" id="2862362"/>
    <lineage>
        <taxon>Eukaryota</taxon>
        <taxon>Fungi</taxon>
        <taxon>Dikarya</taxon>
        <taxon>Basidiomycota</taxon>
        <taxon>Agaricomycotina</taxon>
        <taxon>Agaricomycetes</taxon>
        <taxon>Agaricomycetidae</taxon>
        <taxon>Agaricales</taxon>
        <taxon>Marasmiineae</taxon>
        <taxon>Mycenaceae</taxon>
        <taxon>Favolaschia</taxon>
    </lineage>
</organism>
<dbReference type="EMBL" id="JAWWNJ010000081">
    <property type="protein sequence ID" value="KAK7001948.1"/>
    <property type="molecule type" value="Genomic_DNA"/>
</dbReference>
<comment type="caution">
    <text evidence="2">The sequence shown here is derived from an EMBL/GenBank/DDBJ whole genome shotgun (WGS) entry which is preliminary data.</text>
</comment>
<evidence type="ECO:0000313" key="2">
    <source>
        <dbReference type="EMBL" id="KAK7001948.1"/>
    </source>
</evidence>
<protein>
    <submittedName>
        <fullName evidence="2">Uncharacterized protein</fullName>
    </submittedName>
</protein>
<feature type="compositionally biased region" description="Basic and acidic residues" evidence="1">
    <location>
        <begin position="707"/>
        <end position="726"/>
    </location>
</feature>
<feature type="region of interest" description="Disordered" evidence="1">
    <location>
        <begin position="700"/>
        <end position="730"/>
    </location>
</feature>
<accession>A0AAW0A7T2</accession>
<gene>
    <name evidence="2" type="ORF">R3P38DRAFT_3367905</name>
</gene>
<name>A0AAW0A7T2_9AGAR</name>
<sequence length="743" mass="84464">MPLTVGSERLQVADIIGNCFASSLKNTVCCSKLAWSDSPLARSLDGHSLPPFKLPPLNQATLSDVDEIAAPGIRWHASSAYPPFNSASSLLAWHAAEASRRDAPHPTTVYKAIAQGTAIREKLWVQQSPSVKRNREGMRESRQLFLSLLPTLMSCRTRSVPTKDDSEVEEISRPSVVQALFHRNRHFRISGGTFNLTVQRKEKEFENFRRIRLGDIVLGKDIGGGVRRVDGRNVVRHVYTAKIVEMELPMTVAIYEGQEKDLKEKWDEYIPLHVGLRHPNVFPLFGITLSQGLCAAIYHDEYVSYEQMRQVYSVSPTHRIYFFKFFKEEFEAHGSYIALTTDSPVLTSAMCTSWFHPSGKMCIEVDFDCHEVGQFWESPPLPCAYRVQIIHPSKYLLPPVEPSRLIDSMDLEYYYFHLFRYQLCRIRTIPLARHSTVRPHSLVKHAAGNLQEIAFQAQVYSDLPKWSVFVDDAFYGNTSIRPNGWTRVLLVGNDILDASFRLPFKTIKARGDQTSPSYPLFRQLFAWFAQANYIFGRLDLNCSSCSYIDSICVDCTLTSYIQPRSPEKIFLFLPPYNTFLSADLTRYGFPREGSYWSFDPCGNDRLSANEALNLGLPQARIDISVTHYFVDDAFLKDVHAFHARKGFDPDRQEIAEHLGLALYCFADSEDPSPLPISWPELVDRNPALIAECPESEFSSNVFSTLTPEERATTSDRLDDFDGHSDDTENLSDDEQILYPHLAT</sequence>
<reference evidence="2 3" key="1">
    <citation type="journal article" date="2024" name="J Genomics">
        <title>Draft genome sequencing and assembly of Favolaschia claudopus CIRM-BRFM 2984 isolated from oak limbs.</title>
        <authorList>
            <person name="Navarro D."/>
            <person name="Drula E."/>
            <person name="Chaduli D."/>
            <person name="Cazenave R."/>
            <person name="Ahrendt S."/>
            <person name="Wang J."/>
            <person name="Lipzen A."/>
            <person name="Daum C."/>
            <person name="Barry K."/>
            <person name="Grigoriev I.V."/>
            <person name="Favel A."/>
            <person name="Rosso M.N."/>
            <person name="Martin F."/>
        </authorList>
    </citation>
    <scope>NUCLEOTIDE SEQUENCE [LARGE SCALE GENOMIC DNA]</scope>
    <source>
        <strain evidence="2 3">CIRM-BRFM 2984</strain>
    </source>
</reference>
<proteinExistence type="predicted"/>
<keyword evidence="3" id="KW-1185">Reference proteome</keyword>